<dbReference type="Pfam" id="PF06013">
    <property type="entry name" value="WXG100"/>
    <property type="match status" value="1"/>
</dbReference>
<name>A0A0A0BRT8_9CELL</name>
<evidence type="ECO:0000313" key="2">
    <source>
        <dbReference type="EMBL" id="KGM09834.1"/>
    </source>
</evidence>
<dbReference type="Gene3D" id="1.10.287.1060">
    <property type="entry name" value="ESAT-6-like"/>
    <property type="match status" value="1"/>
</dbReference>
<protein>
    <recommendedName>
        <fullName evidence="1">ESAT-6-like protein</fullName>
    </recommendedName>
</protein>
<proteinExistence type="inferred from homology"/>
<comment type="similarity">
    <text evidence="1">Belongs to the WXG100 family.</text>
</comment>
<dbReference type="Proteomes" id="UP000054314">
    <property type="component" value="Unassembled WGS sequence"/>
</dbReference>
<dbReference type="InterPro" id="IPR036689">
    <property type="entry name" value="ESAT-6-like_sf"/>
</dbReference>
<dbReference type="OrthoDB" id="4278078at2"/>
<reference evidence="2 3" key="1">
    <citation type="submission" date="2013-08" db="EMBL/GenBank/DDBJ databases">
        <title>Genome sequencing of Cellulomonas bogoriensis 69B4.</title>
        <authorList>
            <person name="Chen F."/>
            <person name="Li Y."/>
            <person name="Wang G."/>
        </authorList>
    </citation>
    <scope>NUCLEOTIDE SEQUENCE [LARGE SCALE GENOMIC DNA]</scope>
    <source>
        <strain evidence="2 3">69B4</strain>
    </source>
</reference>
<dbReference type="InterPro" id="IPR010310">
    <property type="entry name" value="T7SS_ESAT-6-like"/>
</dbReference>
<dbReference type="EMBL" id="AXCZ01000168">
    <property type="protein sequence ID" value="KGM09834.1"/>
    <property type="molecule type" value="Genomic_DNA"/>
</dbReference>
<dbReference type="NCBIfam" id="TIGR03930">
    <property type="entry name" value="WXG100_ESAT6"/>
    <property type="match status" value="1"/>
</dbReference>
<accession>A0A0A0BRT8</accession>
<evidence type="ECO:0000256" key="1">
    <source>
        <dbReference type="RuleBase" id="RU362001"/>
    </source>
</evidence>
<comment type="caution">
    <text evidence="2">The sequence shown here is derived from an EMBL/GenBank/DDBJ whole genome shotgun (WGS) entry which is preliminary data.</text>
</comment>
<sequence>MSNLKVNFGALQGASADITTRANQIEQTLANMDRSLQPLKANWSGEASASYETARAKWTAAVTDIKALLADVGRAVDASGQDYQATERANAARW</sequence>
<keyword evidence="3" id="KW-1185">Reference proteome</keyword>
<dbReference type="AlphaFoldDB" id="A0A0A0BRT8"/>
<dbReference type="RefSeq" id="WP_035062124.1">
    <property type="nucleotide sequence ID" value="NZ_AXCZ01000168.1"/>
</dbReference>
<organism evidence="2 3">
    <name type="scientific">Cellulomonas bogoriensis 69B4 = DSM 16987</name>
    <dbReference type="NCBI Taxonomy" id="1386082"/>
    <lineage>
        <taxon>Bacteria</taxon>
        <taxon>Bacillati</taxon>
        <taxon>Actinomycetota</taxon>
        <taxon>Actinomycetes</taxon>
        <taxon>Micrococcales</taxon>
        <taxon>Cellulomonadaceae</taxon>
        <taxon>Cellulomonas</taxon>
    </lineage>
</organism>
<gene>
    <name evidence="2" type="ORF">N869_05945</name>
</gene>
<dbReference type="SUPFAM" id="SSF140453">
    <property type="entry name" value="EsxAB dimer-like"/>
    <property type="match status" value="1"/>
</dbReference>
<evidence type="ECO:0000313" key="3">
    <source>
        <dbReference type="Proteomes" id="UP000054314"/>
    </source>
</evidence>